<accession>A0A5C6M1J7</accession>
<dbReference type="EMBL" id="SRHE01000874">
    <property type="protein sequence ID" value="TWW08045.1"/>
    <property type="molecule type" value="Genomic_DNA"/>
</dbReference>
<gene>
    <name evidence="1" type="ORF">E3A20_28270</name>
</gene>
<proteinExistence type="predicted"/>
<keyword evidence="2" id="KW-1185">Reference proteome</keyword>
<reference evidence="1 2" key="2">
    <citation type="submission" date="2019-08" db="EMBL/GenBank/DDBJ databases">
        <authorList>
            <person name="Henke P."/>
        </authorList>
    </citation>
    <scope>NUCLEOTIDE SEQUENCE [LARGE SCALE GENOMIC DNA]</scope>
    <source>
        <strain evidence="1">Phe10_nw2017</strain>
    </source>
</reference>
<evidence type="ECO:0008006" key="3">
    <source>
        <dbReference type="Google" id="ProtNLM"/>
    </source>
</evidence>
<organism evidence="1 2">
    <name type="scientific">Planctomyces bekefii</name>
    <dbReference type="NCBI Taxonomy" id="1653850"/>
    <lineage>
        <taxon>Bacteria</taxon>
        <taxon>Pseudomonadati</taxon>
        <taxon>Planctomycetota</taxon>
        <taxon>Planctomycetia</taxon>
        <taxon>Planctomycetales</taxon>
        <taxon>Planctomycetaceae</taxon>
        <taxon>Planctomyces</taxon>
    </lineage>
</organism>
<name>A0A5C6M1J7_9PLAN</name>
<dbReference type="Proteomes" id="UP000321083">
    <property type="component" value="Unassembled WGS sequence"/>
</dbReference>
<dbReference type="AlphaFoldDB" id="A0A5C6M1J7"/>
<feature type="non-terminal residue" evidence="1">
    <location>
        <position position="91"/>
    </location>
</feature>
<evidence type="ECO:0000313" key="1">
    <source>
        <dbReference type="EMBL" id="TWW08045.1"/>
    </source>
</evidence>
<comment type="caution">
    <text evidence="1">The sequence shown here is derived from an EMBL/GenBank/DDBJ whole genome shotgun (WGS) entry which is preliminary data.</text>
</comment>
<evidence type="ECO:0000313" key="2">
    <source>
        <dbReference type="Proteomes" id="UP000321083"/>
    </source>
</evidence>
<reference evidence="1 2" key="1">
    <citation type="submission" date="2019-08" db="EMBL/GenBank/DDBJ databases">
        <title>100 year-old enigma solved: identification of Planctomyces bekefii, the type genus and species of the phylum Planctomycetes.</title>
        <authorList>
            <person name="Svetlana D.N."/>
            <person name="Overmann J."/>
        </authorList>
    </citation>
    <scope>NUCLEOTIDE SEQUENCE [LARGE SCALE GENOMIC DNA]</scope>
    <source>
        <strain evidence="1">Phe10_nw2017</strain>
    </source>
</reference>
<sequence length="91" mass="9750">MEEASSPSEPKFVVRYAADVVSEPMTSSELLEHLLMGRLNADLLFSQVGSAEWKPLTFVASAKAVGKVAHSVAIIEGNYVNGRITIFIGLG</sequence>
<protein>
    <recommendedName>
        <fullName evidence="3">GYF domain-containing protein</fullName>
    </recommendedName>
</protein>